<organism evidence="1 2">
    <name type="scientific">Weissella confusa</name>
    <name type="common">Lactobacillus confusus</name>
    <dbReference type="NCBI Taxonomy" id="1583"/>
    <lineage>
        <taxon>Bacteria</taxon>
        <taxon>Bacillati</taxon>
        <taxon>Bacillota</taxon>
        <taxon>Bacilli</taxon>
        <taxon>Lactobacillales</taxon>
        <taxon>Lactobacillaceae</taxon>
        <taxon>Weissella</taxon>
    </lineage>
</organism>
<name>A0A923SMT7_WEICO</name>
<gene>
    <name evidence="1" type="ORF">H7R52_05515</name>
</gene>
<accession>A0A923SMT7</accession>
<sequence length="70" mass="7904">MNWIPEMMKRAAKYGGDLDHPEVVAWAHEQWQKAANAELRKCKTIRLTNKKSCDICVNSGTFGLIPALMS</sequence>
<reference evidence="1" key="1">
    <citation type="submission" date="2020-08" db="EMBL/GenBank/DDBJ databases">
        <title>Complete genome sequence of Weissella confusa strain FS54 provides insights into metabolic potential.</title>
        <authorList>
            <person name="Fhoula I."/>
            <person name="Najjari A."/>
            <person name="Lekired A."/>
            <person name="Bessrour-Aouam N."/>
            <person name="Jaballah S."/>
            <person name="Klibi N."/>
            <person name="Ouzari H.-I."/>
        </authorList>
    </citation>
    <scope>NUCLEOTIDE SEQUENCE</scope>
    <source>
        <strain evidence="1">FS54</strain>
    </source>
</reference>
<dbReference type="AlphaFoldDB" id="A0A923SMT7"/>
<evidence type="ECO:0000313" key="2">
    <source>
        <dbReference type="Proteomes" id="UP000650485"/>
    </source>
</evidence>
<proteinExistence type="predicted"/>
<comment type="caution">
    <text evidence="1">The sequence shown here is derived from an EMBL/GenBank/DDBJ whole genome shotgun (WGS) entry which is preliminary data.</text>
</comment>
<dbReference type="Proteomes" id="UP000650485">
    <property type="component" value="Unassembled WGS sequence"/>
</dbReference>
<evidence type="ECO:0000313" key="1">
    <source>
        <dbReference type="EMBL" id="MBC6498426.1"/>
    </source>
</evidence>
<protein>
    <submittedName>
        <fullName evidence="1">Uncharacterized protein</fullName>
    </submittedName>
</protein>
<dbReference type="EMBL" id="JACSZT010000004">
    <property type="protein sequence ID" value="MBC6498426.1"/>
    <property type="molecule type" value="Genomic_DNA"/>
</dbReference>